<reference evidence="1" key="1">
    <citation type="submission" date="2022-06" db="EMBL/GenBank/DDBJ databases">
        <title>Sequencing the genomes of 1000 actinobacteria strains.</title>
        <authorList>
            <person name="Klenk H.-P."/>
        </authorList>
    </citation>
    <scope>NUCLEOTIDE SEQUENCE</scope>
    <source>
        <strain evidence="1">DSM 46694</strain>
    </source>
</reference>
<sequence>MAIEQVYAETSAPITLRSGEQIRDLLSDWWEFPAPGVADVRRWLKDSSSPGEPSRSATYVGGMVQVRPHSSASGRPPLVVSP</sequence>
<dbReference type="Gene3D" id="3.40.50.150">
    <property type="entry name" value="Vaccinia Virus protein VP39"/>
    <property type="match status" value="1"/>
</dbReference>
<dbReference type="Proteomes" id="UP001139648">
    <property type="component" value="Unassembled WGS sequence"/>
</dbReference>
<evidence type="ECO:0000313" key="2">
    <source>
        <dbReference type="Proteomes" id="UP001139648"/>
    </source>
</evidence>
<dbReference type="RefSeq" id="WP_253739346.1">
    <property type="nucleotide sequence ID" value="NZ_JAMZEB010000001.1"/>
</dbReference>
<protein>
    <submittedName>
        <fullName evidence="1">Uncharacterized protein</fullName>
    </submittedName>
</protein>
<organism evidence="1 2">
    <name type="scientific">Nonomuraea thailandensis</name>
    <dbReference type="NCBI Taxonomy" id="1188745"/>
    <lineage>
        <taxon>Bacteria</taxon>
        <taxon>Bacillati</taxon>
        <taxon>Actinomycetota</taxon>
        <taxon>Actinomycetes</taxon>
        <taxon>Streptosporangiales</taxon>
        <taxon>Streptosporangiaceae</taxon>
        <taxon>Nonomuraea</taxon>
    </lineage>
</organism>
<feature type="non-terminal residue" evidence="1">
    <location>
        <position position="82"/>
    </location>
</feature>
<name>A0A9X2GCX3_9ACTN</name>
<dbReference type="InterPro" id="IPR029063">
    <property type="entry name" value="SAM-dependent_MTases_sf"/>
</dbReference>
<dbReference type="AlphaFoldDB" id="A0A9X2GCX3"/>
<dbReference type="EMBL" id="JAMZEB010000001">
    <property type="protein sequence ID" value="MCP2352981.1"/>
    <property type="molecule type" value="Genomic_DNA"/>
</dbReference>
<evidence type="ECO:0000313" key="1">
    <source>
        <dbReference type="EMBL" id="MCP2352981.1"/>
    </source>
</evidence>
<gene>
    <name evidence="1" type="ORF">HD597_000001</name>
</gene>
<accession>A0A9X2GCX3</accession>
<keyword evidence="2" id="KW-1185">Reference proteome</keyword>
<proteinExistence type="predicted"/>
<comment type="caution">
    <text evidence="1">The sequence shown here is derived from an EMBL/GenBank/DDBJ whole genome shotgun (WGS) entry which is preliminary data.</text>
</comment>